<dbReference type="OrthoDB" id="3211555at2"/>
<organism evidence="9 10">
    <name type="scientific">Corynebacterium falsenii</name>
    <dbReference type="NCBI Taxonomy" id="108486"/>
    <lineage>
        <taxon>Bacteria</taxon>
        <taxon>Bacillati</taxon>
        <taxon>Actinomycetota</taxon>
        <taxon>Actinomycetes</taxon>
        <taxon>Mycobacteriales</taxon>
        <taxon>Corynebacteriaceae</taxon>
        <taxon>Corynebacterium</taxon>
    </lineage>
</organism>
<protein>
    <submittedName>
        <fullName evidence="9">Sigma-70 family RNA polymerase sigma factor</fullName>
    </submittedName>
</protein>
<keyword evidence="5" id="KW-0238">DNA-binding</keyword>
<dbReference type="InterPro" id="IPR052704">
    <property type="entry name" value="ECF_Sigma-70_Domain"/>
</dbReference>
<evidence type="ECO:0000313" key="9">
    <source>
        <dbReference type="EMBL" id="RIX33971.1"/>
    </source>
</evidence>
<dbReference type="Pfam" id="PF08281">
    <property type="entry name" value="Sigma70_r4_2"/>
    <property type="match status" value="1"/>
</dbReference>
<dbReference type="EMBL" id="QXJK01000010">
    <property type="protein sequence ID" value="RIX33971.1"/>
    <property type="molecule type" value="Genomic_DNA"/>
</dbReference>
<feature type="domain" description="RNA polymerase sigma-70 region 2" evidence="7">
    <location>
        <begin position="19"/>
        <end position="77"/>
    </location>
</feature>
<dbReference type="SUPFAM" id="SSF88659">
    <property type="entry name" value="Sigma3 and sigma4 domains of RNA polymerase sigma factors"/>
    <property type="match status" value="1"/>
</dbReference>
<proteinExistence type="inferred from homology"/>
<keyword evidence="3" id="KW-0805">Transcription regulation</keyword>
<keyword evidence="6" id="KW-0804">Transcription</keyword>
<evidence type="ECO:0000259" key="7">
    <source>
        <dbReference type="Pfam" id="PF04542"/>
    </source>
</evidence>
<evidence type="ECO:0000313" key="10">
    <source>
        <dbReference type="Proteomes" id="UP000285278"/>
    </source>
</evidence>
<dbReference type="GO" id="GO:0003677">
    <property type="term" value="F:DNA binding"/>
    <property type="evidence" value="ECO:0007669"/>
    <property type="project" value="UniProtKB-KW"/>
</dbReference>
<evidence type="ECO:0000256" key="4">
    <source>
        <dbReference type="ARBA" id="ARBA00023082"/>
    </source>
</evidence>
<accession>A0A418Q5J6</accession>
<dbReference type="RefSeq" id="WP_119665061.1">
    <property type="nucleotide sequence ID" value="NZ_QXJK01000010.1"/>
</dbReference>
<evidence type="ECO:0000256" key="5">
    <source>
        <dbReference type="ARBA" id="ARBA00023125"/>
    </source>
</evidence>
<dbReference type="InterPro" id="IPR013249">
    <property type="entry name" value="RNA_pol_sigma70_r4_t2"/>
</dbReference>
<sequence>MEQNRSDVPEVSGRWDEIFARHTPRLTRLAYQVLGDWHRSEDVVQEAMLRCEEHKPDNPAAWLSTVTVRLAIDEARVLERSKENYVGEWLPDFVAWAAADTNVEEEFDVRDDVDSAITRLVQGLSPVDRAVIVLMDVMGFPSADVAHLLSGTPASVRQRASRARAKLRKLTDQQKPQGDVRAVRGKDVRDLAALLNEGKLEEFVSRLSEGAVLWTDFGGHGRAARRPIFGAERIRRFLIGIFSKYGLPQFSVRSGVGADFLVAESSDMERWVVIEQDWAGRIVGVQVQQNPEKRLVAEPSSCGKF</sequence>
<evidence type="ECO:0000256" key="6">
    <source>
        <dbReference type="ARBA" id="ARBA00023163"/>
    </source>
</evidence>
<dbReference type="Pfam" id="PF04542">
    <property type="entry name" value="Sigma70_r2"/>
    <property type="match status" value="1"/>
</dbReference>
<dbReference type="GO" id="GO:0016987">
    <property type="term" value="F:sigma factor activity"/>
    <property type="evidence" value="ECO:0007669"/>
    <property type="project" value="UniProtKB-KW"/>
</dbReference>
<dbReference type="InterPro" id="IPR013325">
    <property type="entry name" value="RNA_pol_sigma_r2"/>
</dbReference>
<dbReference type="STRING" id="1451189.CFAL_02775"/>
<dbReference type="InterPro" id="IPR007627">
    <property type="entry name" value="RNA_pol_sigma70_r2"/>
</dbReference>
<reference evidence="9 10" key="1">
    <citation type="submission" date="2018-09" db="EMBL/GenBank/DDBJ databases">
        <title>Optimization and identification of Corynebacterium falsenii FN1-14 from fish paste.</title>
        <authorList>
            <person name="Daroonpunt R."/>
            <person name="Tanasupawat S."/>
        </authorList>
    </citation>
    <scope>NUCLEOTIDE SEQUENCE [LARGE SCALE GENOMIC DNA]</scope>
    <source>
        <strain evidence="9 10">FN1-14</strain>
    </source>
</reference>
<dbReference type="PANTHER" id="PTHR30173:SF36">
    <property type="entry name" value="ECF RNA POLYMERASE SIGMA FACTOR SIGJ"/>
    <property type="match status" value="1"/>
</dbReference>
<evidence type="ECO:0000256" key="1">
    <source>
        <dbReference type="ARBA" id="ARBA00010641"/>
    </source>
</evidence>
<keyword evidence="10" id="KW-1185">Reference proteome</keyword>
<dbReference type="InterPro" id="IPR032710">
    <property type="entry name" value="NTF2-like_dom_sf"/>
</dbReference>
<dbReference type="GO" id="GO:0006352">
    <property type="term" value="P:DNA-templated transcription initiation"/>
    <property type="evidence" value="ECO:0007669"/>
    <property type="project" value="InterPro"/>
</dbReference>
<comment type="subunit">
    <text evidence="2">Interacts transiently with the RNA polymerase catalytic core formed by RpoA, RpoB, RpoC and RpoZ (2 alpha, 1 beta, 1 beta' and 1 omega subunit) to form the RNA polymerase holoenzyme that can initiate transcription.</text>
</comment>
<dbReference type="Gene3D" id="1.10.10.10">
    <property type="entry name" value="Winged helix-like DNA-binding domain superfamily/Winged helix DNA-binding domain"/>
    <property type="match status" value="1"/>
</dbReference>
<comment type="similarity">
    <text evidence="1">Belongs to the sigma-70 factor family. ECF subfamily.</text>
</comment>
<dbReference type="InterPro" id="IPR013324">
    <property type="entry name" value="RNA_pol_sigma_r3/r4-like"/>
</dbReference>
<gene>
    <name evidence="9" type="ORF">D3M95_08700</name>
</gene>
<dbReference type="PANTHER" id="PTHR30173">
    <property type="entry name" value="SIGMA 19 FACTOR"/>
    <property type="match status" value="1"/>
</dbReference>
<evidence type="ECO:0000256" key="2">
    <source>
        <dbReference type="ARBA" id="ARBA00011344"/>
    </source>
</evidence>
<dbReference type="SUPFAM" id="SSF88946">
    <property type="entry name" value="Sigma2 domain of RNA polymerase sigma factors"/>
    <property type="match status" value="1"/>
</dbReference>
<evidence type="ECO:0000256" key="3">
    <source>
        <dbReference type="ARBA" id="ARBA00023015"/>
    </source>
</evidence>
<dbReference type="Proteomes" id="UP000285278">
    <property type="component" value="Unassembled WGS sequence"/>
</dbReference>
<evidence type="ECO:0000259" key="8">
    <source>
        <dbReference type="Pfam" id="PF08281"/>
    </source>
</evidence>
<dbReference type="NCBIfam" id="TIGR02937">
    <property type="entry name" value="sigma70-ECF"/>
    <property type="match status" value="1"/>
</dbReference>
<comment type="caution">
    <text evidence="9">The sequence shown here is derived from an EMBL/GenBank/DDBJ whole genome shotgun (WGS) entry which is preliminary data.</text>
</comment>
<keyword evidence="4" id="KW-0731">Sigma factor</keyword>
<feature type="domain" description="RNA polymerase sigma factor 70 region 4 type 2" evidence="8">
    <location>
        <begin position="116"/>
        <end position="167"/>
    </location>
</feature>
<dbReference type="InterPro" id="IPR036388">
    <property type="entry name" value="WH-like_DNA-bd_sf"/>
</dbReference>
<dbReference type="InterPro" id="IPR014284">
    <property type="entry name" value="RNA_pol_sigma-70_dom"/>
</dbReference>
<dbReference type="AlphaFoldDB" id="A0A418Q5J6"/>
<name>A0A418Q5J6_9CORY</name>
<dbReference type="SUPFAM" id="SSF54427">
    <property type="entry name" value="NTF2-like"/>
    <property type="match status" value="1"/>
</dbReference>
<dbReference type="Gene3D" id="1.10.1740.10">
    <property type="match status" value="1"/>
</dbReference>